<evidence type="ECO:0000313" key="2">
    <source>
        <dbReference type="EMBL" id="ETW98657.1"/>
    </source>
</evidence>
<dbReference type="AlphaFoldDB" id="W4LKZ7"/>
<evidence type="ECO:0008006" key="4">
    <source>
        <dbReference type="Google" id="ProtNLM"/>
    </source>
</evidence>
<keyword evidence="3" id="KW-1185">Reference proteome</keyword>
<dbReference type="HOGENOM" id="CLU_2664230_0_0_7"/>
<dbReference type="Pfam" id="PF09489">
    <property type="entry name" value="CbtB"/>
    <property type="match status" value="1"/>
</dbReference>
<feature type="transmembrane region" description="Helical" evidence="1">
    <location>
        <begin position="37"/>
        <end position="59"/>
    </location>
</feature>
<organism evidence="2 3">
    <name type="scientific">Entotheonella factor</name>
    <dbReference type="NCBI Taxonomy" id="1429438"/>
    <lineage>
        <taxon>Bacteria</taxon>
        <taxon>Pseudomonadati</taxon>
        <taxon>Nitrospinota/Tectimicrobiota group</taxon>
        <taxon>Candidatus Tectimicrobiota</taxon>
        <taxon>Candidatus Entotheonellia</taxon>
        <taxon>Candidatus Entotheonellales</taxon>
        <taxon>Candidatus Entotheonellaceae</taxon>
        <taxon>Candidatus Entotheonella</taxon>
    </lineage>
</organism>
<keyword evidence="1" id="KW-0812">Transmembrane</keyword>
<protein>
    <recommendedName>
        <fullName evidence="4">Cobalt transporter</fullName>
    </recommendedName>
</protein>
<accession>W4LKZ7</accession>
<keyword evidence="1" id="KW-1133">Transmembrane helix</keyword>
<proteinExistence type="predicted"/>
<sequence>MRDRDVPPQPSASRQFKYIRRQLRIFRRHHISTLQQGLILIAACTIVLYSVFFTNVPAIHDFFHELRHALGIIPCH</sequence>
<name>W4LKZ7_ENTF1</name>
<dbReference type="InterPro" id="IPR012667">
    <property type="entry name" value="CbtB_put"/>
</dbReference>
<dbReference type="EMBL" id="AZHW01000534">
    <property type="protein sequence ID" value="ETW98657.1"/>
    <property type="molecule type" value="Genomic_DNA"/>
</dbReference>
<comment type="caution">
    <text evidence="2">The sequence shown here is derived from an EMBL/GenBank/DDBJ whole genome shotgun (WGS) entry which is preliminary data.</text>
</comment>
<keyword evidence="1" id="KW-0472">Membrane</keyword>
<reference evidence="2 3" key="1">
    <citation type="journal article" date="2014" name="Nature">
        <title>An environmental bacterial taxon with a large and distinct metabolic repertoire.</title>
        <authorList>
            <person name="Wilson M.C."/>
            <person name="Mori T."/>
            <person name="Ruckert C."/>
            <person name="Uria A.R."/>
            <person name="Helf M.J."/>
            <person name="Takada K."/>
            <person name="Gernert C."/>
            <person name="Steffens U.A."/>
            <person name="Heycke N."/>
            <person name="Schmitt S."/>
            <person name="Rinke C."/>
            <person name="Helfrich E.J."/>
            <person name="Brachmann A.O."/>
            <person name="Gurgui C."/>
            <person name="Wakimoto T."/>
            <person name="Kracht M."/>
            <person name="Crusemann M."/>
            <person name="Hentschel U."/>
            <person name="Abe I."/>
            <person name="Matsunaga S."/>
            <person name="Kalinowski J."/>
            <person name="Takeyama H."/>
            <person name="Piel J."/>
        </authorList>
    </citation>
    <scope>NUCLEOTIDE SEQUENCE [LARGE SCALE GENOMIC DNA]</scope>
    <source>
        <strain evidence="3">TSY1</strain>
    </source>
</reference>
<gene>
    <name evidence="2" type="ORF">ETSY1_17945</name>
</gene>
<evidence type="ECO:0000256" key="1">
    <source>
        <dbReference type="SAM" id="Phobius"/>
    </source>
</evidence>
<evidence type="ECO:0000313" key="3">
    <source>
        <dbReference type="Proteomes" id="UP000019141"/>
    </source>
</evidence>
<dbReference type="Proteomes" id="UP000019141">
    <property type="component" value="Unassembled WGS sequence"/>
</dbReference>